<dbReference type="PANTHER" id="PTHR46601:SF1">
    <property type="entry name" value="ADF-H DOMAIN-CONTAINING PROTEIN"/>
    <property type="match status" value="1"/>
</dbReference>
<accession>A0ABQ9I6F5</accession>
<dbReference type="PANTHER" id="PTHR46601">
    <property type="entry name" value="ULP_PROTEASE DOMAIN-CONTAINING PROTEIN"/>
    <property type="match status" value="1"/>
</dbReference>
<protein>
    <submittedName>
        <fullName evidence="1">Uncharacterized protein</fullName>
    </submittedName>
</protein>
<dbReference type="Proteomes" id="UP001159363">
    <property type="component" value="Chromosome 2"/>
</dbReference>
<gene>
    <name evidence="1" type="ORF">PR048_004791</name>
</gene>
<name>A0ABQ9I6F5_9NEOP</name>
<dbReference type="EMBL" id="JARBHB010000002">
    <property type="protein sequence ID" value="KAJ8892211.1"/>
    <property type="molecule type" value="Genomic_DNA"/>
</dbReference>
<evidence type="ECO:0000313" key="1">
    <source>
        <dbReference type="EMBL" id="KAJ8892211.1"/>
    </source>
</evidence>
<reference evidence="1 2" key="1">
    <citation type="submission" date="2023-02" db="EMBL/GenBank/DDBJ databases">
        <title>LHISI_Scaffold_Assembly.</title>
        <authorList>
            <person name="Stuart O.P."/>
            <person name="Cleave R."/>
            <person name="Magrath M.J.L."/>
            <person name="Mikheyev A.S."/>
        </authorList>
    </citation>
    <scope>NUCLEOTIDE SEQUENCE [LARGE SCALE GENOMIC DNA]</scope>
    <source>
        <strain evidence="1">Daus_M_001</strain>
        <tissue evidence="1">Leg muscle</tissue>
    </source>
</reference>
<proteinExistence type="predicted"/>
<keyword evidence="2" id="KW-1185">Reference proteome</keyword>
<organism evidence="1 2">
    <name type="scientific">Dryococelus australis</name>
    <dbReference type="NCBI Taxonomy" id="614101"/>
    <lineage>
        <taxon>Eukaryota</taxon>
        <taxon>Metazoa</taxon>
        <taxon>Ecdysozoa</taxon>
        <taxon>Arthropoda</taxon>
        <taxon>Hexapoda</taxon>
        <taxon>Insecta</taxon>
        <taxon>Pterygota</taxon>
        <taxon>Neoptera</taxon>
        <taxon>Polyneoptera</taxon>
        <taxon>Phasmatodea</taxon>
        <taxon>Verophasmatodea</taxon>
        <taxon>Anareolatae</taxon>
        <taxon>Phasmatidae</taxon>
        <taxon>Eurycanthinae</taxon>
        <taxon>Dryococelus</taxon>
    </lineage>
</organism>
<sequence length="310" mass="35678">MGDRLQNSVNGYTAHVGRVIHEYEGLRYQKENLQFNEAVIHMDFSEDYNCKFAEETQAFKFGGSIQVSLHTVVTYLNDQNSPYTIRCFCTLSDCLDHSVHAIWAHLKPILKTLPESVNTIHFCSDSPSTQYRNKKMFTMLSQHFRDMFPNVHYFMCTCKRTADNLVSQSKDISDVATFFVADAARTTVLHMRELSCPACYGECPHYRCRQFTGQLKKELNVDEVYGTNSDYGNDLNETIKARDTNIDLSSIVIGTDLRVIVREKDVRVEYLVKYSKEYDLFKGNPNSVNHRCSVSDIIDVLNPKRKKTIL</sequence>
<comment type="caution">
    <text evidence="1">The sequence shown here is derived from an EMBL/GenBank/DDBJ whole genome shotgun (WGS) entry which is preliminary data.</text>
</comment>
<evidence type="ECO:0000313" key="2">
    <source>
        <dbReference type="Proteomes" id="UP001159363"/>
    </source>
</evidence>